<keyword evidence="2" id="KW-1185">Reference proteome</keyword>
<proteinExistence type="predicted"/>
<evidence type="ECO:0000313" key="1">
    <source>
        <dbReference type="EMBL" id="KAG8187467.1"/>
    </source>
</evidence>
<protein>
    <submittedName>
        <fullName evidence="1">Uncharacterized protein</fullName>
    </submittedName>
</protein>
<dbReference type="Proteomes" id="UP000827092">
    <property type="component" value="Unassembled WGS sequence"/>
</dbReference>
<dbReference type="AlphaFoldDB" id="A0AAV6UT20"/>
<comment type="caution">
    <text evidence="1">The sequence shown here is derived from an EMBL/GenBank/DDBJ whole genome shotgun (WGS) entry which is preliminary data.</text>
</comment>
<evidence type="ECO:0000313" key="2">
    <source>
        <dbReference type="Proteomes" id="UP000827092"/>
    </source>
</evidence>
<name>A0AAV6UT20_9ARAC</name>
<accession>A0AAV6UT20</accession>
<reference evidence="1 2" key="1">
    <citation type="journal article" date="2022" name="Nat. Ecol. Evol.">
        <title>A masculinizing supergene underlies an exaggerated male reproductive morph in a spider.</title>
        <authorList>
            <person name="Hendrickx F."/>
            <person name="De Corte Z."/>
            <person name="Sonet G."/>
            <person name="Van Belleghem S.M."/>
            <person name="Kostlbacher S."/>
            <person name="Vangestel C."/>
        </authorList>
    </citation>
    <scope>NUCLEOTIDE SEQUENCE [LARGE SCALE GENOMIC DNA]</scope>
    <source>
        <strain evidence="1">W744_W776</strain>
    </source>
</reference>
<dbReference type="EMBL" id="JAFNEN010000272">
    <property type="protein sequence ID" value="KAG8187467.1"/>
    <property type="molecule type" value="Genomic_DNA"/>
</dbReference>
<gene>
    <name evidence="1" type="ORF">JTE90_009536</name>
</gene>
<organism evidence="1 2">
    <name type="scientific">Oedothorax gibbosus</name>
    <dbReference type="NCBI Taxonomy" id="931172"/>
    <lineage>
        <taxon>Eukaryota</taxon>
        <taxon>Metazoa</taxon>
        <taxon>Ecdysozoa</taxon>
        <taxon>Arthropoda</taxon>
        <taxon>Chelicerata</taxon>
        <taxon>Arachnida</taxon>
        <taxon>Araneae</taxon>
        <taxon>Araneomorphae</taxon>
        <taxon>Entelegynae</taxon>
        <taxon>Araneoidea</taxon>
        <taxon>Linyphiidae</taxon>
        <taxon>Erigoninae</taxon>
        <taxon>Oedothorax</taxon>
    </lineage>
</organism>
<sequence length="90" mass="10014">MRCTTQAHIKGPLSRSEVLFCKEAASNKSGTFAADLGNCRPLNWRPELHPPSGQTRAASSLADLVMLDNGKNRFLIARKIFPDFPIRRAF</sequence>